<sequence>MVVKRTEIEIIDEEDVKELLAGQESDEFPKMTAKCIDDYHLFPCALDVPNSDFDANSVGFVDIQELRDIVEQMVLKRTEIEIIDEEDVKELLAGQESDEFPKVSLKFSIGWLNGKPNKNSIIILVRKQTLLYMIASLAFFMRPPLDQIYNSTIGDGICSGFPKGFFP</sequence>
<dbReference type="Proteomes" id="UP000270094">
    <property type="component" value="Unassembled WGS sequence"/>
</dbReference>
<dbReference type="EMBL" id="UYYB01101412">
    <property type="protein sequence ID" value="VDM78256.1"/>
    <property type="molecule type" value="Genomic_DNA"/>
</dbReference>
<protein>
    <submittedName>
        <fullName evidence="1">Uncharacterized protein</fullName>
    </submittedName>
</protein>
<reference evidence="1 2" key="1">
    <citation type="submission" date="2018-11" db="EMBL/GenBank/DDBJ databases">
        <authorList>
            <consortium name="Pathogen Informatics"/>
        </authorList>
    </citation>
    <scope>NUCLEOTIDE SEQUENCE [LARGE SCALE GENOMIC DNA]</scope>
</reference>
<gene>
    <name evidence="1" type="ORF">SVUK_LOCUS13254</name>
</gene>
<name>A0A3P7J524_STRVU</name>
<proteinExistence type="predicted"/>
<dbReference type="OrthoDB" id="5875614at2759"/>
<keyword evidence="2" id="KW-1185">Reference proteome</keyword>
<accession>A0A3P7J524</accession>
<organism evidence="1 2">
    <name type="scientific">Strongylus vulgaris</name>
    <name type="common">Blood worm</name>
    <dbReference type="NCBI Taxonomy" id="40348"/>
    <lineage>
        <taxon>Eukaryota</taxon>
        <taxon>Metazoa</taxon>
        <taxon>Ecdysozoa</taxon>
        <taxon>Nematoda</taxon>
        <taxon>Chromadorea</taxon>
        <taxon>Rhabditida</taxon>
        <taxon>Rhabditina</taxon>
        <taxon>Rhabditomorpha</taxon>
        <taxon>Strongyloidea</taxon>
        <taxon>Strongylidae</taxon>
        <taxon>Strongylus</taxon>
    </lineage>
</organism>
<evidence type="ECO:0000313" key="1">
    <source>
        <dbReference type="EMBL" id="VDM78256.1"/>
    </source>
</evidence>
<evidence type="ECO:0000313" key="2">
    <source>
        <dbReference type="Proteomes" id="UP000270094"/>
    </source>
</evidence>
<dbReference type="AlphaFoldDB" id="A0A3P7J524"/>